<accession>A0A026WWI9</accession>
<sequence>MTNTVTDVQHPDYWEVKKREFTDEDFKRWQDCMQNSSILIPTLLTAAAGYGLCFVTPFRAKAKYFAAVAGFTGMISNRISTSKQCLAKIKPIWGNDVREGYRETNPYNKDRSLRYKGFSPLDVQSEIQTSGESSTEIVFDDYPSMNTYDTYSSLNDSGDLQSSVEETDLTEPMNMQKSASYDELRHKNREEFYNRNKQWYTAREAQSASEAQYAKDEAVLGSQEPSSNAPSTQRKNEYGDVWG</sequence>
<dbReference type="OrthoDB" id="6513616at2759"/>
<feature type="region of interest" description="Disordered" evidence="1">
    <location>
        <begin position="203"/>
        <end position="243"/>
    </location>
</feature>
<feature type="compositionally biased region" description="Polar residues" evidence="1">
    <location>
        <begin position="150"/>
        <end position="164"/>
    </location>
</feature>
<evidence type="ECO:0000313" key="3">
    <source>
        <dbReference type="EMBL" id="RLU16763.1"/>
    </source>
</evidence>
<evidence type="ECO:0008006" key="6">
    <source>
        <dbReference type="Google" id="ProtNLM"/>
    </source>
</evidence>
<keyword evidence="4" id="KW-1185">Reference proteome</keyword>
<protein>
    <recommendedName>
        <fullName evidence="6">OCIA domain-containing protein</fullName>
    </recommendedName>
</protein>
<dbReference type="EMBL" id="QOIP01000011">
    <property type="protein sequence ID" value="RLU16763.1"/>
    <property type="molecule type" value="Genomic_DNA"/>
</dbReference>
<reference evidence="3" key="3">
    <citation type="submission" date="2018-07" db="EMBL/GenBank/DDBJ databases">
        <authorList>
            <person name="Mckenzie S.K."/>
            <person name="Kronauer D.J.C."/>
        </authorList>
    </citation>
    <scope>NUCLEOTIDE SEQUENCE</scope>
    <source>
        <strain evidence="3">Clonal line C1</strain>
    </source>
</reference>
<gene>
    <name evidence="3" type="ORF">DMN91_010831</name>
    <name evidence="2" type="ORF">X777_13529</name>
</gene>
<organism evidence="2 4">
    <name type="scientific">Ooceraea biroi</name>
    <name type="common">Clonal raider ant</name>
    <name type="synonym">Cerapachys biroi</name>
    <dbReference type="NCBI Taxonomy" id="2015173"/>
    <lineage>
        <taxon>Eukaryota</taxon>
        <taxon>Metazoa</taxon>
        <taxon>Ecdysozoa</taxon>
        <taxon>Arthropoda</taxon>
        <taxon>Hexapoda</taxon>
        <taxon>Insecta</taxon>
        <taxon>Pterygota</taxon>
        <taxon>Neoptera</taxon>
        <taxon>Endopterygota</taxon>
        <taxon>Hymenoptera</taxon>
        <taxon>Apocrita</taxon>
        <taxon>Aculeata</taxon>
        <taxon>Formicoidea</taxon>
        <taxon>Formicidae</taxon>
        <taxon>Dorylinae</taxon>
        <taxon>Ooceraea</taxon>
    </lineage>
</organism>
<dbReference type="EMBL" id="KK107078">
    <property type="protein sequence ID" value="EZA60440.1"/>
    <property type="molecule type" value="Genomic_DNA"/>
</dbReference>
<evidence type="ECO:0000313" key="4">
    <source>
        <dbReference type="Proteomes" id="UP000053097"/>
    </source>
</evidence>
<dbReference type="Proteomes" id="UP000279307">
    <property type="component" value="Chromosome 11"/>
</dbReference>
<evidence type="ECO:0000256" key="1">
    <source>
        <dbReference type="SAM" id="MobiDB-lite"/>
    </source>
</evidence>
<feature type="region of interest" description="Disordered" evidence="1">
    <location>
        <begin position="150"/>
        <end position="183"/>
    </location>
</feature>
<reference evidence="3 5" key="2">
    <citation type="journal article" date="2018" name="Genome Res.">
        <title>The genomic architecture and molecular evolution of ant odorant receptors.</title>
        <authorList>
            <person name="McKenzie S.K."/>
            <person name="Kronauer D.J.C."/>
        </authorList>
    </citation>
    <scope>NUCLEOTIDE SEQUENCE [LARGE SCALE GENOMIC DNA]</scope>
    <source>
        <strain evidence="3">Clonal line C1</strain>
    </source>
</reference>
<dbReference type="STRING" id="2015173.A0A026WWI9"/>
<evidence type="ECO:0000313" key="2">
    <source>
        <dbReference type="EMBL" id="EZA60440.1"/>
    </source>
</evidence>
<feature type="compositionally biased region" description="Basic and acidic residues" evidence="1">
    <location>
        <begin position="234"/>
        <end position="243"/>
    </location>
</feature>
<proteinExistence type="predicted"/>
<feature type="compositionally biased region" description="Polar residues" evidence="1">
    <location>
        <begin position="223"/>
        <end position="233"/>
    </location>
</feature>
<dbReference type="Proteomes" id="UP000053097">
    <property type="component" value="Unassembled WGS sequence"/>
</dbReference>
<name>A0A026WWI9_OOCBI</name>
<evidence type="ECO:0000313" key="5">
    <source>
        <dbReference type="Proteomes" id="UP000279307"/>
    </source>
</evidence>
<dbReference type="OMA" id="HQNRDEF"/>
<reference evidence="2 4" key="1">
    <citation type="journal article" date="2014" name="Curr. Biol.">
        <title>The genome of the clonal raider ant Cerapachys biroi.</title>
        <authorList>
            <person name="Oxley P.R."/>
            <person name="Ji L."/>
            <person name="Fetter-Pruneda I."/>
            <person name="McKenzie S.K."/>
            <person name="Li C."/>
            <person name="Hu H."/>
            <person name="Zhang G."/>
            <person name="Kronauer D.J."/>
        </authorList>
    </citation>
    <scope>NUCLEOTIDE SEQUENCE [LARGE SCALE GENOMIC DNA]</scope>
</reference>
<dbReference type="AlphaFoldDB" id="A0A026WWI9"/>